<dbReference type="HOGENOM" id="CLU_2934738_0_0_9"/>
<name>G9YN19_FLAPL</name>
<evidence type="ECO:0000313" key="2">
    <source>
        <dbReference type="Proteomes" id="UP000004459"/>
    </source>
</evidence>
<organism evidence="1 2">
    <name type="scientific">Flavonifractor plautii ATCC 29863</name>
    <dbReference type="NCBI Taxonomy" id="411475"/>
    <lineage>
        <taxon>Bacteria</taxon>
        <taxon>Bacillati</taxon>
        <taxon>Bacillota</taxon>
        <taxon>Clostridia</taxon>
        <taxon>Eubacteriales</taxon>
        <taxon>Oscillospiraceae</taxon>
        <taxon>Flavonifractor</taxon>
    </lineage>
</organism>
<gene>
    <name evidence="1" type="ORF">HMPREF0372_00891</name>
</gene>
<protein>
    <submittedName>
        <fullName evidence="1">Uncharacterized protein</fullName>
    </submittedName>
</protein>
<evidence type="ECO:0000313" key="1">
    <source>
        <dbReference type="EMBL" id="EHM53646.1"/>
    </source>
</evidence>
<dbReference type="EMBL" id="AGCK01000060">
    <property type="protein sequence ID" value="EHM53646.1"/>
    <property type="molecule type" value="Genomic_DNA"/>
</dbReference>
<proteinExistence type="predicted"/>
<dbReference type="AlphaFoldDB" id="G9YN19"/>
<sequence length="60" mass="6611">MHPNGSSTVLNFDFVSIRGGYHIPTRFTKNRSMHGSIPSIIEIWAAGPPCFSHGERQSSP</sequence>
<accession>G9YN19</accession>
<reference evidence="1 2" key="1">
    <citation type="submission" date="2011-08" db="EMBL/GenBank/DDBJ databases">
        <authorList>
            <person name="Weinstock G."/>
            <person name="Sodergren E."/>
            <person name="Clifton S."/>
            <person name="Fulton L."/>
            <person name="Fulton B."/>
            <person name="Courtney L."/>
            <person name="Fronick C."/>
            <person name="Harrison M."/>
            <person name="Strong C."/>
            <person name="Farmer C."/>
            <person name="Delahaunty K."/>
            <person name="Markovic C."/>
            <person name="Hall O."/>
            <person name="Minx P."/>
            <person name="Tomlinson C."/>
            <person name="Mitreva M."/>
            <person name="Hou S."/>
            <person name="Chen J."/>
            <person name="Wollam A."/>
            <person name="Pepin K.H."/>
            <person name="Johnson M."/>
            <person name="Bhonagiri V."/>
            <person name="Zhang X."/>
            <person name="Suruliraj S."/>
            <person name="Warren W."/>
            <person name="Chinwalla A."/>
            <person name="Mardis E.R."/>
            <person name="Wilson R.K."/>
        </authorList>
    </citation>
    <scope>NUCLEOTIDE SEQUENCE [LARGE SCALE GENOMIC DNA]</scope>
    <source>
        <strain evidence="1 2">ATCC 29863</strain>
    </source>
</reference>
<comment type="caution">
    <text evidence="1">The sequence shown here is derived from an EMBL/GenBank/DDBJ whole genome shotgun (WGS) entry which is preliminary data.</text>
</comment>
<dbReference type="Proteomes" id="UP000004459">
    <property type="component" value="Unassembled WGS sequence"/>
</dbReference>